<protein>
    <submittedName>
        <fullName evidence="8">ComEC/Rec2-like protein</fullName>
    </submittedName>
</protein>
<name>N1UMP2_LEPIR</name>
<dbReference type="PANTHER" id="PTHR30619:SF1">
    <property type="entry name" value="RECOMBINATION PROTEIN 2"/>
    <property type="match status" value="1"/>
</dbReference>
<dbReference type="EMBL" id="AHNY02000025">
    <property type="protein sequence ID" value="EMY27528.1"/>
    <property type="molecule type" value="Genomic_DNA"/>
</dbReference>
<keyword evidence="2" id="KW-1003">Cell membrane</keyword>
<dbReference type="NCBIfam" id="TIGR00360">
    <property type="entry name" value="ComEC_N-term"/>
    <property type="match status" value="1"/>
</dbReference>
<evidence type="ECO:0000256" key="6">
    <source>
        <dbReference type="SAM" id="Phobius"/>
    </source>
</evidence>
<feature type="transmembrane region" description="Helical" evidence="6">
    <location>
        <begin position="188"/>
        <end position="212"/>
    </location>
</feature>
<evidence type="ECO:0000256" key="1">
    <source>
        <dbReference type="ARBA" id="ARBA00004651"/>
    </source>
</evidence>
<dbReference type="GO" id="GO:0005886">
    <property type="term" value="C:plasma membrane"/>
    <property type="evidence" value="ECO:0007669"/>
    <property type="project" value="UniProtKB-SubCell"/>
</dbReference>
<feature type="transmembrane region" description="Helical" evidence="6">
    <location>
        <begin position="146"/>
        <end position="168"/>
    </location>
</feature>
<feature type="domain" description="ComEC/Rec2-related protein" evidence="7">
    <location>
        <begin position="125"/>
        <end position="275"/>
    </location>
</feature>
<comment type="caution">
    <text evidence="8">The sequence shown here is derived from an EMBL/GenBank/DDBJ whole genome shotgun (WGS) entry which is preliminary data.</text>
</comment>
<evidence type="ECO:0000256" key="4">
    <source>
        <dbReference type="ARBA" id="ARBA00022989"/>
    </source>
</evidence>
<organism evidence="8 9">
    <name type="scientific">Leptospira interrogans serovar Australis str. 200703203</name>
    <dbReference type="NCBI Taxonomy" id="1085541"/>
    <lineage>
        <taxon>Bacteria</taxon>
        <taxon>Pseudomonadati</taxon>
        <taxon>Spirochaetota</taxon>
        <taxon>Spirochaetia</taxon>
        <taxon>Leptospirales</taxon>
        <taxon>Leptospiraceae</taxon>
        <taxon>Leptospira</taxon>
    </lineage>
</organism>
<evidence type="ECO:0000313" key="8">
    <source>
        <dbReference type="EMBL" id="EMY27528.1"/>
    </source>
</evidence>
<evidence type="ECO:0000313" key="9">
    <source>
        <dbReference type="Proteomes" id="UP000012220"/>
    </source>
</evidence>
<gene>
    <name evidence="8" type="ORF">LEP1GSC115_5128</name>
</gene>
<keyword evidence="4 6" id="KW-1133">Transmembrane helix</keyword>
<dbReference type="PANTHER" id="PTHR30619">
    <property type="entry name" value="DNA INTERNALIZATION/COMPETENCE PROTEIN COMEC/REC2"/>
    <property type="match status" value="1"/>
</dbReference>
<dbReference type="InterPro" id="IPR052159">
    <property type="entry name" value="Competence_DNA_uptake"/>
</dbReference>
<evidence type="ECO:0000256" key="2">
    <source>
        <dbReference type="ARBA" id="ARBA00022475"/>
    </source>
</evidence>
<reference evidence="8 9" key="1">
    <citation type="submission" date="2013-02" db="EMBL/GenBank/DDBJ databases">
        <authorList>
            <person name="Harkins D.M."/>
            <person name="Durkin A.S."/>
            <person name="Brinkac L.M."/>
            <person name="Haft D.H."/>
            <person name="Selengut J.D."/>
            <person name="Sanka R."/>
            <person name="DePew J."/>
            <person name="Purushe J."/>
            <person name="Picardeau M."/>
            <person name="Werts C."/>
            <person name="Goarant C."/>
            <person name="Vinetz J.M."/>
            <person name="Sutton G.G."/>
            <person name="Nierman W.C."/>
            <person name="Fouts D.E."/>
        </authorList>
    </citation>
    <scope>NUCLEOTIDE SEQUENCE [LARGE SCALE GENOMIC DNA]</scope>
    <source>
        <strain evidence="8 9">200703203</strain>
    </source>
</reference>
<sequence length="279" mass="32358">MDSLFRIFKVFARNTYRNRYRPNFSRNCPTLGRLCDRLVFNQSFFKKTISNFKIFYFWNILSFICFNCFSRKIPNKPTKKVFQRFPKKSIWKTGKNFPKKIREQVLLNLKEAGLEKNSNRIALGLIFGESKQLSQEFKTKAKEGGILHLFAASGLHLGVLMGVQFRLLSLIPSLGYNTPRIIPLLTGFLYLSALGYPTSLARAWIFAGMLLFQGLFFRKLRPVDLLLGSAWILWLVDPIRFYSVSFCLSFGAVTGIFFFSYPIRIACNFLSDENKISYF</sequence>
<keyword evidence="3 6" id="KW-0812">Transmembrane</keyword>
<dbReference type="InterPro" id="IPR004477">
    <property type="entry name" value="ComEC_N"/>
</dbReference>
<dbReference type="AlphaFoldDB" id="N1UMP2"/>
<comment type="subcellular location">
    <subcellularLocation>
        <location evidence="1">Cell membrane</location>
        <topology evidence="1">Multi-pass membrane protein</topology>
    </subcellularLocation>
</comment>
<feature type="transmembrane region" description="Helical" evidence="6">
    <location>
        <begin position="242"/>
        <end position="261"/>
    </location>
</feature>
<evidence type="ECO:0000256" key="5">
    <source>
        <dbReference type="ARBA" id="ARBA00023136"/>
    </source>
</evidence>
<accession>N1UMP2</accession>
<dbReference type="BioCyc" id="LINT1085541:G11IQ-976-MONOMER"/>
<proteinExistence type="predicted"/>
<evidence type="ECO:0000256" key="3">
    <source>
        <dbReference type="ARBA" id="ARBA00022692"/>
    </source>
</evidence>
<keyword evidence="5 6" id="KW-0472">Membrane</keyword>
<evidence type="ECO:0000259" key="7">
    <source>
        <dbReference type="Pfam" id="PF03772"/>
    </source>
</evidence>
<feature type="transmembrane region" description="Helical" evidence="6">
    <location>
        <begin position="54"/>
        <end position="70"/>
    </location>
</feature>
<dbReference type="Proteomes" id="UP000012220">
    <property type="component" value="Unassembled WGS sequence"/>
</dbReference>
<dbReference type="Pfam" id="PF03772">
    <property type="entry name" value="Competence"/>
    <property type="match status" value="1"/>
</dbReference>